<evidence type="ECO:0000313" key="1">
    <source>
        <dbReference type="Proteomes" id="UP000887564"/>
    </source>
</evidence>
<dbReference type="WBParaSite" id="PEQ_0000665801-mRNA-1">
    <property type="protein sequence ID" value="PEQ_0000665801-mRNA-1"/>
    <property type="gene ID" value="PEQ_0000665801"/>
</dbReference>
<name>A0A914RPA8_PAREQ</name>
<protein>
    <submittedName>
        <fullName evidence="2">Uncharacterized protein</fullName>
    </submittedName>
</protein>
<reference evidence="2" key="1">
    <citation type="submission" date="2022-11" db="UniProtKB">
        <authorList>
            <consortium name="WormBaseParasite"/>
        </authorList>
    </citation>
    <scope>IDENTIFICATION</scope>
</reference>
<keyword evidence="1" id="KW-1185">Reference proteome</keyword>
<proteinExistence type="predicted"/>
<dbReference type="Proteomes" id="UP000887564">
    <property type="component" value="Unplaced"/>
</dbReference>
<sequence length="88" mass="10245">MISTRKGRQCIPQTLAWSHHRPVMLFDKDSLVMDTGTVDQDQMNIFSTHHQEMQLLHTQFLMHGNFNDVARVDRSISDGEQMLSLKNF</sequence>
<accession>A0A914RPA8</accession>
<evidence type="ECO:0000313" key="2">
    <source>
        <dbReference type="WBParaSite" id="PEQ_0000665801-mRNA-1"/>
    </source>
</evidence>
<organism evidence="1 2">
    <name type="scientific">Parascaris equorum</name>
    <name type="common">Equine roundworm</name>
    <dbReference type="NCBI Taxonomy" id="6256"/>
    <lineage>
        <taxon>Eukaryota</taxon>
        <taxon>Metazoa</taxon>
        <taxon>Ecdysozoa</taxon>
        <taxon>Nematoda</taxon>
        <taxon>Chromadorea</taxon>
        <taxon>Rhabditida</taxon>
        <taxon>Spirurina</taxon>
        <taxon>Ascaridomorpha</taxon>
        <taxon>Ascaridoidea</taxon>
        <taxon>Ascarididae</taxon>
        <taxon>Parascaris</taxon>
    </lineage>
</organism>
<dbReference type="AlphaFoldDB" id="A0A914RPA8"/>